<feature type="transmembrane region" description="Helical" evidence="2">
    <location>
        <begin position="163"/>
        <end position="183"/>
    </location>
</feature>
<dbReference type="PATRIC" id="fig|933944.5.peg.6060"/>
<gene>
    <name evidence="3" type="ORF">AN215_22330</name>
</gene>
<sequence>MSHPTEPPNNPYAGNPYAQQPPPQQQHQQPYGYPQTPQPGYGFPQQAPGTYQQPVPNGAMASKVNAVRVMMFIAGGLQGLVSVFGIAMLGIAANSLTEIEDVTDAKIGIGIAYVFCGTFLVHAVMGIMLGIWFSKGGSGVRVGGIVWSSFLTLFGLIAFPFGIIWLGLGVTCIVLLAQSGAWFDRPRY</sequence>
<dbReference type="EMBL" id="LJGT01000041">
    <property type="protein sequence ID" value="OEU85325.1"/>
    <property type="molecule type" value="Genomic_DNA"/>
</dbReference>
<feature type="transmembrane region" description="Helical" evidence="2">
    <location>
        <begin position="69"/>
        <end position="91"/>
    </location>
</feature>
<feature type="compositionally biased region" description="Low complexity" evidence="1">
    <location>
        <begin position="25"/>
        <end position="46"/>
    </location>
</feature>
<dbReference type="SUPFAM" id="SSF103473">
    <property type="entry name" value="MFS general substrate transporter"/>
    <property type="match status" value="1"/>
</dbReference>
<keyword evidence="2" id="KW-0472">Membrane</keyword>
<organism evidence="3 4">
    <name type="scientific">Streptomyces abyssalis</name>
    <dbReference type="NCBI Taxonomy" id="933944"/>
    <lineage>
        <taxon>Bacteria</taxon>
        <taxon>Bacillati</taxon>
        <taxon>Actinomycetota</taxon>
        <taxon>Actinomycetes</taxon>
        <taxon>Kitasatosporales</taxon>
        <taxon>Streptomycetaceae</taxon>
        <taxon>Streptomyces</taxon>
    </lineage>
</organism>
<keyword evidence="4" id="KW-1185">Reference proteome</keyword>
<evidence type="ECO:0000256" key="2">
    <source>
        <dbReference type="SAM" id="Phobius"/>
    </source>
</evidence>
<dbReference type="RefSeq" id="WP_070011508.1">
    <property type="nucleotide sequence ID" value="NZ_LJGS01000040.1"/>
</dbReference>
<evidence type="ECO:0000256" key="1">
    <source>
        <dbReference type="SAM" id="MobiDB-lite"/>
    </source>
</evidence>
<reference evidence="3 4" key="1">
    <citation type="journal article" date="2016" name="Front. Microbiol.">
        <title>Comparative Genomics Analysis of Streptomyces Species Reveals Their Adaptation to the Marine Environment and Their Diversity at the Genomic Level.</title>
        <authorList>
            <person name="Tian X."/>
            <person name="Zhang Z."/>
            <person name="Yang T."/>
            <person name="Chen M."/>
            <person name="Li J."/>
            <person name="Chen F."/>
            <person name="Yang J."/>
            <person name="Li W."/>
            <person name="Zhang B."/>
            <person name="Zhang Z."/>
            <person name="Wu J."/>
            <person name="Zhang C."/>
            <person name="Long L."/>
            <person name="Xiao J."/>
        </authorList>
    </citation>
    <scope>NUCLEOTIDE SEQUENCE [LARGE SCALE GENOMIC DNA]</scope>
    <source>
        <strain evidence="3 4">SCSIO 10390</strain>
    </source>
</reference>
<dbReference type="OrthoDB" id="4336804at2"/>
<feature type="transmembrane region" description="Helical" evidence="2">
    <location>
        <begin position="111"/>
        <end position="133"/>
    </location>
</feature>
<keyword evidence="2" id="KW-1133">Transmembrane helix</keyword>
<dbReference type="STRING" id="933944.AN215_22330"/>
<dbReference type="AlphaFoldDB" id="A0A1E7JFT1"/>
<accession>A0A1E7JFT1</accession>
<evidence type="ECO:0000313" key="3">
    <source>
        <dbReference type="EMBL" id="OEU85325.1"/>
    </source>
</evidence>
<feature type="transmembrane region" description="Helical" evidence="2">
    <location>
        <begin position="140"/>
        <end position="157"/>
    </location>
</feature>
<proteinExistence type="predicted"/>
<evidence type="ECO:0000313" key="4">
    <source>
        <dbReference type="Proteomes" id="UP000176087"/>
    </source>
</evidence>
<keyword evidence="2" id="KW-0812">Transmembrane</keyword>
<dbReference type="InterPro" id="IPR036259">
    <property type="entry name" value="MFS_trans_sf"/>
</dbReference>
<dbReference type="Proteomes" id="UP000176087">
    <property type="component" value="Unassembled WGS sequence"/>
</dbReference>
<feature type="region of interest" description="Disordered" evidence="1">
    <location>
        <begin position="1"/>
        <end position="54"/>
    </location>
</feature>
<name>A0A1E7JFT1_9ACTN</name>
<comment type="caution">
    <text evidence="3">The sequence shown here is derived from an EMBL/GenBank/DDBJ whole genome shotgun (WGS) entry which is preliminary data.</text>
</comment>
<feature type="compositionally biased region" description="Pro residues" evidence="1">
    <location>
        <begin position="1"/>
        <end position="10"/>
    </location>
</feature>
<protein>
    <submittedName>
        <fullName evidence="3">Uncharacterized protein</fullName>
    </submittedName>
</protein>